<dbReference type="KEGG" id="sfc:Spiaf_0479"/>
<name>H9UGD9_SPIAZ</name>
<proteinExistence type="predicted"/>
<dbReference type="HOGENOM" id="CLU_013985_3_2_12"/>
<dbReference type="SUPFAM" id="SSF55729">
    <property type="entry name" value="Acyl-CoA N-acyltransferases (Nat)"/>
    <property type="match status" value="1"/>
</dbReference>
<dbReference type="eggNOG" id="COG1670">
    <property type="taxonomic scope" value="Bacteria"/>
</dbReference>
<dbReference type="GO" id="GO:0016747">
    <property type="term" value="F:acyltransferase activity, transferring groups other than amino-acyl groups"/>
    <property type="evidence" value="ECO:0007669"/>
    <property type="project" value="InterPro"/>
</dbReference>
<sequence>MPYFPKLRGERVYLSPIDIDDAPKYTAWLNDLEIARGLTVASKSIALANERDFLKELSKKHVYGIVDAATDTLIGNCALESIDQLNQSAEIGIVIGEPDYLGRGYGTDAMRTLVRYGFDYLNLHNIYLKVFGFNERAVRCYEKVGFRLIGRQREALLQRGTRWDLIYMDIIPSDLTRSDAAPGPSAAPSA</sequence>
<dbReference type="AlphaFoldDB" id="H9UGD9"/>
<evidence type="ECO:0000259" key="1">
    <source>
        <dbReference type="PROSITE" id="PS51186"/>
    </source>
</evidence>
<dbReference type="PATRIC" id="fig|889378.3.peg.488"/>
<feature type="domain" description="N-acetyltransferase" evidence="1">
    <location>
        <begin position="12"/>
        <end position="169"/>
    </location>
</feature>
<keyword evidence="2" id="KW-0687">Ribonucleoprotein</keyword>
<dbReference type="OrthoDB" id="9795206at2"/>
<keyword evidence="3" id="KW-1185">Reference proteome</keyword>
<organism evidence="2 3">
    <name type="scientific">Spirochaeta africana (strain ATCC 700263 / DSM 8902 / Z-7692)</name>
    <dbReference type="NCBI Taxonomy" id="889378"/>
    <lineage>
        <taxon>Bacteria</taxon>
        <taxon>Pseudomonadati</taxon>
        <taxon>Spirochaetota</taxon>
        <taxon>Spirochaetia</taxon>
        <taxon>Spirochaetales</taxon>
        <taxon>Spirochaetaceae</taxon>
        <taxon>Spirochaeta</taxon>
    </lineage>
</organism>
<accession>H9UGD9</accession>
<dbReference type="GO" id="GO:0005840">
    <property type="term" value="C:ribosome"/>
    <property type="evidence" value="ECO:0007669"/>
    <property type="project" value="UniProtKB-KW"/>
</dbReference>
<dbReference type="Gene3D" id="3.40.630.30">
    <property type="match status" value="1"/>
</dbReference>
<dbReference type="RefSeq" id="WP_014454579.1">
    <property type="nucleotide sequence ID" value="NC_017098.1"/>
</dbReference>
<dbReference type="Pfam" id="PF13302">
    <property type="entry name" value="Acetyltransf_3"/>
    <property type="match status" value="1"/>
</dbReference>
<dbReference type="EMBL" id="CP003282">
    <property type="protein sequence ID" value="AFG36582.1"/>
    <property type="molecule type" value="Genomic_DNA"/>
</dbReference>
<dbReference type="InterPro" id="IPR000182">
    <property type="entry name" value="GNAT_dom"/>
</dbReference>
<dbReference type="InterPro" id="IPR016181">
    <property type="entry name" value="Acyl_CoA_acyltransferase"/>
</dbReference>
<protein>
    <submittedName>
        <fullName evidence="2">Acetyltransferase, ribosomal protein N-acetylase</fullName>
    </submittedName>
</protein>
<evidence type="ECO:0000313" key="2">
    <source>
        <dbReference type="EMBL" id="AFG36582.1"/>
    </source>
</evidence>
<dbReference type="Proteomes" id="UP000007383">
    <property type="component" value="Chromosome"/>
</dbReference>
<dbReference type="PANTHER" id="PTHR43415">
    <property type="entry name" value="SPERMIDINE N(1)-ACETYLTRANSFERASE"/>
    <property type="match status" value="1"/>
</dbReference>
<evidence type="ECO:0000313" key="3">
    <source>
        <dbReference type="Proteomes" id="UP000007383"/>
    </source>
</evidence>
<dbReference type="STRING" id="889378.Spiaf_0479"/>
<dbReference type="PROSITE" id="PS51186">
    <property type="entry name" value="GNAT"/>
    <property type="match status" value="1"/>
</dbReference>
<keyword evidence="2" id="KW-0808">Transferase</keyword>
<dbReference type="PANTHER" id="PTHR43415:SF3">
    <property type="entry name" value="GNAT-FAMILY ACETYLTRANSFERASE"/>
    <property type="match status" value="1"/>
</dbReference>
<reference evidence="3" key="1">
    <citation type="journal article" date="2013" name="Stand. Genomic Sci.">
        <title>Complete genome sequence of the halophilic bacterium Spirochaeta africana type strain (Z-7692(T)) from the alkaline Lake Magadi in the East African Rift.</title>
        <authorList>
            <person name="Liolos K."/>
            <person name="Abt B."/>
            <person name="Scheuner C."/>
            <person name="Teshima H."/>
            <person name="Held B."/>
            <person name="Lapidus A."/>
            <person name="Nolan M."/>
            <person name="Lucas S."/>
            <person name="Deshpande S."/>
            <person name="Cheng J.F."/>
            <person name="Tapia R."/>
            <person name="Goodwin L.A."/>
            <person name="Pitluck S."/>
            <person name="Pagani I."/>
            <person name="Ivanova N."/>
            <person name="Mavromatis K."/>
            <person name="Mikhailova N."/>
            <person name="Huntemann M."/>
            <person name="Pati A."/>
            <person name="Chen A."/>
            <person name="Palaniappan K."/>
            <person name="Land M."/>
            <person name="Rohde M."/>
            <person name="Tindall B.J."/>
            <person name="Detter J.C."/>
            <person name="Goker M."/>
            <person name="Bristow J."/>
            <person name="Eisen J.A."/>
            <person name="Markowitz V."/>
            <person name="Hugenholtz P."/>
            <person name="Woyke T."/>
            <person name="Klenk H.P."/>
            <person name="Kyrpides N.C."/>
        </authorList>
    </citation>
    <scope>NUCLEOTIDE SEQUENCE</scope>
    <source>
        <strain evidence="3">ATCC 700263 / DSM 8902 / Z-7692</strain>
    </source>
</reference>
<gene>
    <name evidence="2" type="ordered locus">Spiaf_0479</name>
</gene>
<keyword evidence="2" id="KW-0689">Ribosomal protein</keyword>